<feature type="region of interest" description="Disordered" evidence="1">
    <location>
        <begin position="57"/>
        <end position="79"/>
    </location>
</feature>
<name>A0A0C2J1J1_THEKT</name>
<comment type="caution">
    <text evidence="2">The sequence shown here is derived from an EMBL/GenBank/DDBJ whole genome shotgun (WGS) entry which is preliminary data.</text>
</comment>
<organism evidence="2 3">
    <name type="scientific">Thelohanellus kitauei</name>
    <name type="common">Myxosporean</name>
    <dbReference type="NCBI Taxonomy" id="669202"/>
    <lineage>
        <taxon>Eukaryota</taxon>
        <taxon>Metazoa</taxon>
        <taxon>Cnidaria</taxon>
        <taxon>Myxozoa</taxon>
        <taxon>Myxosporea</taxon>
        <taxon>Bivalvulida</taxon>
        <taxon>Platysporina</taxon>
        <taxon>Myxobolidae</taxon>
        <taxon>Thelohanellus</taxon>
    </lineage>
</organism>
<accession>A0A0C2J1J1</accession>
<evidence type="ECO:0000313" key="2">
    <source>
        <dbReference type="EMBL" id="KII71709.1"/>
    </source>
</evidence>
<gene>
    <name evidence="2" type="ORF">RF11_07162</name>
</gene>
<dbReference type="EMBL" id="JWZT01001659">
    <property type="protein sequence ID" value="KII71709.1"/>
    <property type="molecule type" value="Genomic_DNA"/>
</dbReference>
<sequence length="106" mass="11863">MTDGPTRKLQPMERPHRLIGHHLETLLHPTVSYTVVLTLKAFYKRNPALKTLLSSAKPAMSKSVNNTSTYTTPTQNTASIQPTIEPSLSKNHPLHPIFPNKLLKNL</sequence>
<dbReference type="Proteomes" id="UP000031668">
    <property type="component" value="Unassembled WGS sequence"/>
</dbReference>
<keyword evidence="3" id="KW-1185">Reference proteome</keyword>
<evidence type="ECO:0000313" key="3">
    <source>
        <dbReference type="Proteomes" id="UP000031668"/>
    </source>
</evidence>
<proteinExistence type="predicted"/>
<dbReference type="AlphaFoldDB" id="A0A0C2J1J1"/>
<feature type="compositionally biased region" description="Low complexity" evidence="1">
    <location>
        <begin position="65"/>
        <end position="77"/>
    </location>
</feature>
<protein>
    <submittedName>
        <fullName evidence="2">Uncharacterized protein</fullName>
    </submittedName>
</protein>
<evidence type="ECO:0000256" key="1">
    <source>
        <dbReference type="SAM" id="MobiDB-lite"/>
    </source>
</evidence>
<reference evidence="2 3" key="1">
    <citation type="journal article" date="2014" name="Genome Biol. Evol.">
        <title>The genome of the myxosporean Thelohanellus kitauei shows adaptations to nutrient acquisition within its fish host.</title>
        <authorList>
            <person name="Yang Y."/>
            <person name="Xiong J."/>
            <person name="Zhou Z."/>
            <person name="Huo F."/>
            <person name="Miao W."/>
            <person name="Ran C."/>
            <person name="Liu Y."/>
            <person name="Zhang J."/>
            <person name="Feng J."/>
            <person name="Wang M."/>
            <person name="Wang M."/>
            <person name="Wang L."/>
            <person name="Yao B."/>
        </authorList>
    </citation>
    <scope>NUCLEOTIDE SEQUENCE [LARGE SCALE GENOMIC DNA]</scope>
    <source>
        <strain evidence="2">Wuqing</strain>
    </source>
</reference>